<reference evidence="7 8" key="1">
    <citation type="submission" date="2014-02" db="EMBL/GenBank/DDBJ databases">
        <title>Genome sequence of Mycoplasma capricolum subsp. capricolum strain 14232.</title>
        <authorList>
            <person name="Sirand-Pugnet P."/>
            <person name="Breton M."/>
            <person name="Dordet-Frisoni E."/>
            <person name="Baranowski E."/>
            <person name="Barre A."/>
            <person name="Couture C."/>
            <person name="Dupuy V."/>
            <person name="Gaurivaud P."/>
            <person name="Jacob D."/>
            <person name="Lemaitre C."/>
            <person name="Manso-Silvan L."/>
            <person name="Nikolski M."/>
            <person name="Nouvel L.-X."/>
            <person name="Poumarat F."/>
            <person name="Tardy F."/>
            <person name="Thebault P."/>
            <person name="Theil S."/>
            <person name="Citti C."/>
            <person name="Thiaucourt F."/>
            <person name="Blanchard A."/>
        </authorList>
    </citation>
    <scope>NUCLEOTIDE SEQUENCE [LARGE SCALE GENOMIC DNA]</scope>
    <source>
        <strain evidence="7 8">14232</strain>
    </source>
</reference>
<dbReference type="GO" id="GO:0006741">
    <property type="term" value="P:NADP+ biosynthetic process"/>
    <property type="evidence" value="ECO:0007669"/>
    <property type="project" value="UniProtKB-UniRule"/>
</dbReference>
<dbReference type="InterPro" id="IPR016064">
    <property type="entry name" value="NAD/diacylglycerol_kinase_sf"/>
</dbReference>
<comment type="caution">
    <text evidence="7">The sequence shown here is derived from an EMBL/GenBank/DDBJ whole genome shotgun (WGS) entry which is preliminary data.</text>
</comment>
<comment type="cofactor">
    <cofactor evidence="6">
        <name>a divalent metal cation</name>
        <dbReference type="ChEBI" id="CHEBI:60240"/>
    </cofactor>
</comment>
<dbReference type="InterPro" id="IPR017438">
    <property type="entry name" value="ATP-NAD_kinase_N"/>
</dbReference>
<feature type="binding site" evidence="6">
    <location>
        <begin position="45"/>
        <end position="46"/>
    </location>
    <ligand>
        <name>NAD(+)</name>
        <dbReference type="ChEBI" id="CHEBI:57540"/>
    </ligand>
</feature>
<proteinExistence type="inferred from homology"/>
<dbReference type="GO" id="GO:0003951">
    <property type="term" value="F:NAD+ kinase activity"/>
    <property type="evidence" value="ECO:0007669"/>
    <property type="project" value="UniProtKB-UniRule"/>
</dbReference>
<dbReference type="GO" id="GO:0019674">
    <property type="term" value="P:NAD+ metabolic process"/>
    <property type="evidence" value="ECO:0007669"/>
    <property type="project" value="InterPro"/>
</dbReference>
<dbReference type="GeneID" id="23778788"/>
<dbReference type="EMBL" id="JFDO01000004">
    <property type="protein sequence ID" value="KEZ20504.1"/>
    <property type="molecule type" value="Genomic_DNA"/>
</dbReference>
<comment type="similarity">
    <text evidence="6">Belongs to the NAD kinase family.</text>
</comment>
<comment type="caution">
    <text evidence="6">Lacks conserved residue(s) required for the propagation of feature annotation.</text>
</comment>
<evidence type="ECO:0000256" key="3">
    <source>
        <dbReference type="ARBA" id="ARBA00022857"/>
    </source>
</evidence>
<dbReference type="InterPro" id="IPR002504">
    <property type="entry name" value="NADK"/>
</dbReference>
<sequence length="265" mass="30496">MKYSFITNKYEESGDILNQLLDILKDANFTKDEKEPDICFVIGGDGTFLYAVHKYQSILDKLIFIPIKFGGIGFYTNKNRVDDLKNVDLYKIIKDPNITELGLIEVNYDNQKVYAINEIKITNQVRPLTLDIYINNEFLEQFKGTGLVFSTPSGSTGFIKSANGAIIYPVVSLFEMQELMPISTNKFRTLNAPIIFSDKEHITLKLKDLTNVTLSADTYEYAFKNKEFLIKLSRKKIKLLNLNKDKFNKIQILRDIFVLNDKTKN</sequence>
<dbReference type="PANTHER" id="PTHR20275">
    <property type="entry name" value="NAD KINASE"/>
    <property type="match status" value="1"/>
</dbReference>
<evidence type="ECO:0000256" key="6">
    <source>
        <dbReference type="HAMAP-Rule" id="MF_00361"/>
    </source>
</evidence>
<evidence type="ECO:0000256" key="2">
    <source>
        <dbReference type="ARBA" id="ARBA00022777"/>
    </source>
</evidence>
<feature type="binding site" evidence="6">
    <location>
        <begin position="117"/>
        <end position="118"/>
    </location>
    <ligand>
        <name>NAD(+)</name>
        <dbReference type="ChEBI" id="CHEBI:57540"/>
    </ligand>
</feature>
<name>A0A084ERB2_MYCCA</name>
<dbReference type="HAMAP" id="MF_00361">
    <property type="entry name" value="NAD_kinase"/>
    <property type="match status" value="1"/>
</dbReference>
<gene>
    <name evidence="6" type="primary">nadK</name>
    <name evidence="7" type="ORF">MCAPa_0780</name>
</gene>
<evidence type="ECO:0000313" key="7">
    <source>
        <dbReference type="EMBL" id="KEZ20504.1"/>
    </source>
</evidence>
<dbReference type="GO" id="GO:0051287">
    <property type="term" value="F:NAD binding"/>
    <property type="evidence" value="ECO:0007669"/>
    <property type="project" value="UniProtKB-ARBA"/>
</dbReference>
<dbReference type="PANTHER" id="PTHR20275:SF0">
    <property type="entry name" value="NAD KINASE"/>
    <property type="match status" value="1"/>
</dbReference>
<organism evidence="7 8">
    <name type="scientific">Mycoplasma capricolum subsp. capricolum 14232</name>
    <dbReference type="NCBI Taxonomy" id="1188238"/>
    <lineage>
        <taxon>Bacteria</taxon>
        <taxon>Bacillati</taxon>
        <taxon>Mycoplasmatota</taxon>
        <taxon>Mollicutes</taxon>
        <taxon>Mycoplasmataceae</taxon>
        <taxon>Mycoplasma</taxon>
    </lineage>
</organism>
<dbReference type="GO" id="GO:0005737">
    <property type="term" value="C:cytoplasm"/>
    <property type="evidence" value="ECO:0007669"/>
    <property type="project" value="UniProtKB-SubCell"/>
</dbReference>
<feature type="binding site" evidence="6">
    <location>
        <position position="143"/>
    </location>
    <ligand>
        <name>NAD(+)</name>
        <dbReference type="ChEBI" id="CHEBI:57540"/>
    </ligand>
</feature>
<dbReference type="RefSeq" id="WP_011387144.1">
    <property type="nucleotide sequence ID" value="NZ_JFDO01000004.1"/>
</dbReference>
<dbReference type="Proteomes" id="UP000028533">
    <property type="component" value="Unassembled WGS sequence"/>
</dbReference>
<dbReference type="InterPro" id="IPR017437">
    <property type="entry name" value="ATP-NAD_kinase_PpnK-typ_C"/>
</dbReference>
<keyword evidence="6" id="KW-0963">Cytoplasm</keyword>
<dbReference type="Gene3D" id="3.40.50.10330">
    <property type="entry name" value="Probable inorganic polyphosphate/atp-NAD kinase, domain 1"/>
    <property type="match status" value="1"/>
</dbReference>
<dbReference type="SUPFAM" id="SSF111331">
    <property type="entry name" value="NAD kinase/diacylglycerol kinase-like"/>
    <property type="match status" value="1"/>
</dbReference>
<keyword evidence="2 6" id="KW-0418">Kinase</keyword>
<keyword evidence="4 6" id="KW-0520">NAD</keyword>
<dbReference type="Pfam" id="PF20143">
    <property type="entry name" value="NAD_kinase_C"/>
    <property type="match status" value="1"/>
</dbReference>
<protein>
    <recommendedName>
        <fullName evidence="6">NAD kinase</fullName>
        <ecNumber evidence="6">2.7.1.23</ecNumber>
    </recommendedName>
    <alternativeName>
        <fullName evidence="6">ATP-dependent NAD kinase</fullName>
    </alternativeName>
</protein>
<comment type="subcellular location">
    <subcellularLocation>
        <location evidence="6">Cytoplasm</location>
    </subcellularLocation>
</comment>
<comment type="catalytic activity">
    <reaction evidence="5 6">
        <text>NAD(+) + ATP = ADP + NADP(+) + H(+)</text>
        <dbReference type="Rhea" id="RHEA:18629"/>
        <dbReference type="ChEBI" id="CHEBI:15378"/>
        <dbReference type="ChEBI" id="CHEBI:30616"/>
        <dbReference type="ChEBI" id="CHEBI:57540"/>
        <dbReference type="ChEBI" id="CHEBI:58349"/>
        <dbReference type="ChEBI" id="CHEBI:456216"/>
        <dbReference type="EC" id="2.7.1.23"/>
    </reaction>
</comment>
<dbReference type="AlphaFoldDB" id="A0A084ERB2"/>
<keyword evidence="3 6" id="KW-0521">NADP</keyword>
<dbReference type="EC" id="2.7.1.23" evidence="6"/>
<keyword evidence="1 6" id="KW-0808">Transferase</keyword>
<feature type="active site" description="Proton acceptor" evidence="6">
    <location>
        <position position="45"/>
    </location>
</feature>
<evidence type="ECO:0000313" key="8">
    <source>
        <dbReference type="Proteomes" id="UP000028533"/>
    </source>
</evidence>
<evidence type="ECO:0000256" key="1">
    <source>
        <dbReference type="ARBA" id="ARBA00022679"/>
    </source>
</evidence>
<keyword evidence="6" id="KW-0547">Nucleotide-binding</keyword>
<evidence type="ECO:0000256" key="4">
    <source>
        <dbReference type="ARBA" id="ARBA00023027"/>
    </source>
</evidence>
<dbReference type="GO" id="GO:0046872">
    <property type="term" value="F:metal ion binding"/>
    <property type="evidence" value="ECO:0007669"/>
    <property type="project" value="UniProtKB-UniRule"/>
</dbReference>
<dbReference type="Gene3D" id="2.60.200.30">
    <property type="entry name" value="Probable inorganic polyphosphate/atp-NAD kinase, domain 2"/>
    <property type="match status" value="1"/>
</dbReference>
<evidence type="ECO:0000256" key="5">
    <source>
        <dbReference type="ARBA" id="ARBA00047925"/>
    </source>
</evidence>
<comment type="function">
    <text evidence="6">Involved in the regulation of the intracellular balance of NAD and NADP, and is a key enzyme in the biosynthesis of NADP. Catalyzes specifically the phosphorylation on 2'-hydroxyl of the adenosine moiety of NAD to yield NADP.</text>
</comment>
<accession>A0A084ERB2</accession>
<dbReference type="GO" id="GO:0005524">
    <property type="term" value="F:ATP binding"/>
    <property type="evidence" value="ECO:0007669"/>
    <property type="project" value="UniProtKB-KW"/>
</dbReference>
<keyword evidence="6" id="KW-0067">ATP-binding</keyword>